<reference evidence="3" key="1">
    <citation type="submission" date="2015-06" db="EMBL/GenBank/DDBJ databases">
        <title>Expansion of signal transduction pathways in fungi by whole-genome duplication.</title>
        <authorList>
            <consortium name="DOE Joint Genome Institute"/>
            <person name="Corrochano L.M."/>
            <person name="Kuo A."/>
            <person name="Marcet-Houben M."/>
            <person name="Polaino S."/>
            <person name="Salamov A."/>
            <person name="Villalobos J.M."/>
            <person name="Alvarez M.I."/>
            <person name="Avalos J."/>
            <person name="Benito E.P."/>
            <person name="Benoit I."/>
            <person name="Burger G."/>
            <person name="Camino L.P."/>
            <person name="Canovas D."/>
            <person name="Cerda-Olmedo E."/>
            <person name="Cheng J.-F."/>
            <person name="Dominguez A."/>
            <person name="Elias M."/>
            <person name="Eslava A.P."/>
            <person name="Glaser F."/>
            <person name="Grimwood J."/>
            <person name="Gutierrez G."/>
            <person name="Heitman J."/>
            <person name="Henrissat B."/>
            <person name="Iturriaga E.A."/>
            <person name="Lang B.F."/>
            <person name="Lavin J.L."/>
            <person name="Lee S."/>
            <person name="Li W."/>
            <person name="Lindquist E."/>
            <person name="Lopez-Garcia S."/>
            <person name="Luque E.M."/>
            <person name="Marcos A.T."/>
            <person name="Martin J."/>
            <person name="McCluskey K."/>
            <person name="Medina H.R."/>
            <person name="Miralles-Duran A."/>
            <person name="Miyazaki A."/>
            <person name="Munoz-Torres E."/>
            <person name="Oguiza J.A."/>
            <person name="Ohm R."/>
            <person name="Olmedo M."/>
            <person name="Orejas M."/>
            <person name="Ortiz-Castellanos L."/>
            <person name="Pisabarro A.G."/>
            <person name="Rodriguez-Romero J."/>
            <person name="Ruiz-Herrera J."/>
            <person name="Ruiz-Vazquez R."/>
            <person name="Sanz C."/>
            <person name="Schackwitz W."/>
            <person name="Schmutz J."/>
            <person name="Shahriari M."/>
            <person name="Shelest E."/>
            <person name="Silva-Franco F."/>
            <person name="Soanes D."/>
            <person name="Syed K."/>
            <person name="Tagua V.G."/>
            <person name="Talbot N.J."/>
            <person name="Thon M."/>
            <person name="De vries R.P."/>
            <person name="Wiebenga A."/>
            <person name="Yadav J.S."/>
            <person name="Braun E.L."/>
            <person name="Baker S."/>
            <person name="Garre V."/>
            <person name="Horwitz B."/>
            <person name="Torres-Martinez S."/>
            <person name="Idnurm A."/>
            <person name="Herrera-Estrella A."/>
            <person name="Gabaldon T."/>
            <person name="Grigoriev I.V."/>
        </authorList>
    </citation>
    <scope>NUCLEOTIDE SEQUENCE [LARGE SCALE GENOMIC DNA]</scope>
    <source>
        <strain evidence="3">NRRL 1555(-)</strain>
    </source>
</reference>
<evidence type="ECO:0000313" key="3">
    <source>
        <dbReference type="Proteomes" id="UP000077315"/>
    </source>
</evidence>
<sequence length="154" mass="18289">MSRQQSSRPHKPFERLSEVEKGILIGLHKDDMKIFDIAKKKGISKTTVTYIIKKYNETGSATNKKPTERPSKLTARDKRHLFLDFKWDCHQNLVEMADLIKKKAEKKVSKKTINQMLHKMNLVYCVIKSKPLLTKEYIAKRRAWYRKIKDWKKQ</sequence>
<evidence type="ECO:0000313" key="2">
    <source>
        <dbReference type="EMBL" id="OAD66785.1"/>
    </source>
</evidence>
<dbReference type="InterPro" id="IPR002492">
    <property type="entry name" value="Transposase_Tc1-like"/>
</dbReference>
<organism evidence="2 3">
    <name type="scientific">Phycomyces blakesleeanus (strain ATCC 8743b / DSM 1359 / FGSC 10004 / NBRC 33097 / NRRL 1555)</name>
    <dbReference type="NCBI Taxonomy" id="763407"/>
    <lineage>
        <taxon>Eukaryota</taxon>
        <taxon>Fungi</taxon>
        <taxon>Fungi incertae sedis</taxon>
        <taxon>Mucoromycota</taxon>
        <taxon>Mucoromycotina</taxon>
        <taxon>Mucoromycetes</taxon>
        <taxon>Mucorales</taxon>
        <taxon>Phycomycetaceae</taxon>
        <taxon>Phycomyces</taxon>
    </lineage>
</organism>
<dbReference type="GO" id="GO:0006313">
    <property type="term" value="P:DNA transposition"/>
    <property type="evidence" value="ECO:0007669"/>
    <property type="project" value="InterPro"/>
</dbReference>
<dbReference type="AlphaFoldDB" id="A0A162WFF0"/>
<gene>
    <name evidence="2" type="ORF">PHYBLDRAFT_70226</name>
</gene>
<dbReference type="SUPFAM" id="SSF46689">
    <property type="entry name" value="Homeodomain-like"/>
    <property type="match status" value="1"/>
</dbReference>
<dbReference type="InterPro" id="IPR009057">
    <property type="entry name" value="Homeodomain-like_sf"/>
</dbReference>
<dbReference type="Pfam" id="PF01498">
    <property type="entry name" value="HTH_Tnp_Tc3_2"/>
    <property type="match status" value="1"/>
</dbReference>
<proteinExistence type="predicted"/>
<dbReference type="Gene3D" id="1.10.10.10">
    <property type="entry name" value="Winged helix-like DNA-binding domain superfamily/Winged helix DNA-binding domain"/>
    <property type="match status" value="1"/>
</dbReference>
<name>A0A162WFF0_PHYB8</name>
<accession>A0A162WFF0</accession>
<keyword evidence="2" id="KW-0238">DNA-binding</keyword>
<feature type="domain" description="Transposase Tc1-like" evidence="1">
    <location>
        <begin position="90"/>
        <end position="144"/>
    </location>
</feature>
<dbReference type="STRING" id="763407.A0A162WFF0"/>
<keyword evidence="2" id="KW-0371">Homeobox</keyword>
<protein>
    <submittedName>
        <fullName evidence="2">Homeodomain-like DNA binding domain-containing transcription factor</fullName>
    </submittedName>
</protein>
<dbReference type="InParanoid" id="A0A162WFF0"/>
<keyword evidence="3" id="KW-1185">Reference proteome</keyword>
<evidence type="ECO:0000259" key="1">
    <source>
        <dbReference type="Pfam" id="PF01498"/>
    </source>
</evidence>
<dbReference type="RefSeq" id="XP_018284825.1">
    <property type="nucleotide sequence ID" value="XM_018442238.1"/>
</dbReference>
<dbReference type="VEuPathDB" id="FungiDB:PHYBLDRAFT_70226"/>
<dbReference type="GeneID" id="29003144"/>
<dbReference type="InterPro" id="IPR036388">
    <property type="entry name" value="WH-like_DNA-bd_sf"/>
</dbReference>
<dbReference type="Proteomes" id="UP000077315">
    <property type="component" value="Unassembled WGS sequence"/>
</dbReference>
<dbReference type="OrthoDB" id="2351036at2759"/>
<dbReference type="GO" id="GO:0015074">
    <property type="term" value="P:DNA integration"/>
    <property type="evidence" value="ECO:0007669"/>
    <property type="project" value="InterPro"/>
</dbReference>
<dbReference type="EMBL" id="KV441000">
    <property type="protein sequence ID" value="OAD66785.1"/>
    <property type="molecule type" value="Genomic_DNA"/>
</dbReference>
<dbReference type="GO" id="GO:0003677">
    <property type="term" value="F:DNA binding"/>
    <property type="evidence" value="ECO:0007669"/>
    <property type="project" value="UniProtKB-KW"/>
</dbReference>